<feature type="domain" description="F-box/LRR-repeat protein 15/At3g58940/PEG3-like LRR" evidence="1">
    <location>
        <begin position="8"/>
        <end position="92"/>
    </location>
</feature>
<evidence type="ECO:0000313" key="2">
    <source>
        <dbReference type="EMBL" id="GAU38271.1"/>
    </source>
</evidence>
<dbReference type="SUPFAM" id="SSF52047">
    <property type="entry name" value="RNI-like"/>
    <property type="match status" value="1"/>
</dbReference>
<dbReference type="Pfam" id="PF24758">
    <property type="entry name" value="LRR_At5g56370"/>
    <property type="match status" value="1"/>
</dbReference>
<name>A0A2Z6N3K0_TRISU</name>
<dbReference type="AlphaFoldDB" id="A0A2Z6N3K0"/>
<accession>A0A2Z6N3K0</accession>
<dbReference type="InterPro" id="IPR055411">
    <property type="entry name" value="LRR_FXL15/At3g58940/PEG3-like"/>
</dbReference>
<sequence>MERGGVNLDFNMNDKVRLIKLPHCILSFKTLQVLKLTHLEMRDFDQVDFPQIKTLYLVRVHFESREYFVKFLFGCPVLEDLHTKSIEFHPKQSCFPMENLIALPNLVKVRLYGTDTPMSLVCKAKILHIEKV</sequence>
<dbReference type="EMBL" id="DF973708">
    <property type="protein sequence ID" value="GAU38271.1"/>
    <property type="molecule type" value="Genomic_DNA"/>
</dbReference>
<evidence type="ECO:0000313" key="3">
    <source>
        <dbReference type="Proteomes" id="UP000242715"/>
    </source>
</evidence>
<keyword evidence="3" id="KW-1185">Reference proteome</keyword>
<evidence type="ECO:0000259" key="1">
    <source>
        <dbReference type="Pfam" id="PF24758"/>
    </source>
</evidence>
<gene>
    <name evidence="2" type="ORF">TSUD_119520</name>
</gene>
<dbReference type="Proteomes" id="UP000242715">
    <property type="component" value="Unassembled WGS sequence"/>
</dbReference>
<dbReference type="OrthoDB" id="1436850at2759"/>
<proteinExistence type="predicted"/>
<organism evidence="2 3">
    <name type="scientific">Trifolium subterraneum</name>
    <name type="common">Subterranean clover</name>
    <dbReference type="NCBI Taxonomy" id="3900"/>
    <lineage>
        <taxon>Eukaryota</taxon>
        <taxon>Viridiplantae</taxon>
        <taxon>Streptophyta</taxon>
        <taxon>Embryophyta</taxon>
        <taxon>Tracheophyta</taxon>
        <taxon>Spermatophyta</taxon>
        <taxon>Magnoliopsida</taxon>
        <taxon>eudicotyledons</taxon>
        <taxon>Gunneridae</taxon>
        <taxon>Pentapetalae</taxon>
        <taxon>rosids</taxon>
        <taxon>fabids</taxon>
        <taxon>Fabales</taxon>
        <taxon>Fabaceae</taxon>
        <taxon>Papilionoideae</taxon>
        <taxon>50 kb inversion clade</taxon>
        <taxon>NPAAA clade</taxon>
        <taxon>Hologalegina</taxon>
        <taxon>IRL clade</taxon>
        <taxon>Trifolieae</taxon>
        <taxon>Trifolium</taxon>
    </lineage>
</organism>
<protein>
    <recommendedName>
        <fullName evidence="1">F-box/LRR-repeat protein 15/At3g58940/PEG3-like LRR domain-containing protein</fullName>
    </recommendedName>
</protein>
<reference evidence="3" key="1">
    <citation type="journal article" date="2017" name="Front. Plant Sci.">
        <title>Climate Clever Clovers: New Paradigm to Reduce the Environmental Footprint of Ruminants by Breeding Low Methanogenic Forages Utilizing Haplotype Variation.</title>
        <authorList>
            <person name="Kaur P."/>
            <person name="Appels R."/>
            <person name="Bayer P.E."/>
            <person name="Keeble-Gagnere G."/>
            <person name="Wang J."/>
            <person name="Hirakawa H."/>
            <person name="Shirasawa K."/>
            <person name="Vercoe P."/>
            <person name="Stefanova K."/>
            <person name="Durmic Z."/>
            <person name="Nichols P."/>
            <person name="Revell C."/>
            <person name="Isobe S.N."/>
            <person name="Edwards D."/>
            <person name="Erskine W."/>
        </authorList>
    </citation>
    <scope>NUCLEOTIDE SEQUENCE [LARGE SCALE GENOMIC DNA]</scope>
    <source>
        <strain evidence="3">cv. Daliak</strain>
    </source>
</reference>